<dbReference type="Proteomes" id="UP001432075">
    <property type="component" value="Chromosome"/>
</dbReference>
<dbReference type="RefSeq" id="WP_047960405.1">
    <property type="nucleotide sequence ID" value="NZ_BMVE01000019.1"/>
</dbReference>
<dbReference type="GeneID" id="91407707"/>
<sequence length="105" mass="10798">MTLYVVTIPGTLLSGLTPEARTELVRALRGSDPRETELGAAEDLDLLTFYPDSSAFSLRLEVEAADTAAAEAQARDLATGALRKVGLSADAAPLGDPVITGIAGA</sequence>
<keyword evidence="2" id="KW-1185">Reference proteome</keyword>
<name>A0ABZ1RUS2_9ACTN</name>
<proteinExistence type="predicted"/>
<protein>
    <submittedName>
        <fullName evidence="1">Uncharacterized protein</fullName>
    </submittedName>
</protein>
<reference evidence="1" key="1">
    <citation type="submission" date="2022-10" db="EMBL/GenBank/DDBJ databases">
        <title>The complete genomes of actinobacterial strains from the NBC collection.</title>
        <authorList>
            <person name="Joergensen T.S."/>
            <person name="Alvarez Arevalo M."/>
            <person name="Sterndorff E.B."/>
            <person name="Faurdal D."/>
            <person name="Vuksanovic O."/>
            <person name="Mourched A.-S."/>
            <person name="Charusanti P."/>
            <person name="Shaw S."/>
            <person name="Blin K."/>
            <person name="Weber T."/>
        </authorList>
    </citation>
    <scope>NUCLEOTIDE SEQUENCE</scope>
    <source>
        <strain evidence="1">NBC_00283</strain>
    </source>
</reference>
<evidence type="ECO:0000313" key="1">
    <source>
        <dbReference type="EMBL" id="WUO50265.1"/>
    </source>
</evidence>
<evidence type="ECO:0000313" key="2">
    <source>
        <dbReference type="Proteomes" id="UP001432075"/>
    </source>
</evidence>
<dbReference type="EMBL" id="CP108057">
    <property type="protein sequence ID" value="WUO50265.1"/>
    <property type="molecule type" value="Genomic_DNA"/>
</dbReference>
<organism evidence="1 2">
    <name type="scientific">Streptomyces goshikiensis</name>
    <dbReference type="NCBI Taxonomy" id="1942"/>
    <lineage>
        <taxon>Bacteria</taxon>
        <taxon>Bacillati</taxon>
        <taxon>Actinomycetota</taxon>
        <taxon>Actinomycetes</taxon>
        <taxon>Kitasatosporales</taxon>
        <taxon>Streptomycetaceae</taxon>
        <taxon>Streptomyces</taxon>
    </lineage>
</organism>
<accession>A0ABZ1RUS2</accession>
<gene>
    <name evidence="1" type="ORF">OHU17_32965</name>
</gene>